<sequence>MGKHKKDKLSKAIRDSPINRPGGGLGEQLHNDQVVNPADQKQRSKDKNRMEEDPEFVDKKTTKRILKQARLQQQQLEDEFAEEEETAGGMGSQRRSGKSSVRKSVRLEETTTGQDSESEDDDEFKLVSGDEADEVEQERFSKEISIDPDDEQALEMFMNKNPEPTKKLGEILMEKLTEKQTEIESQFSEAGVVVHKVDPRVEEMYEGVRDVLKRYRSGKLPKAFKLIPRLANWEQILYITDPNGWSAAAMYQATRIFASNLKEKMAQRFFNLVLLPRVRDDIDEYKKLNFHLYQALRKALFKPAAFMKGFLIPLCESGTCTLREAIIIGSVLAKNSIPLLHSSAAMLKIAEMDYSGSNSIFLRVFVDKKYALPYRVIDAMVYHFLKFEKDKRLLPVLWHQCLLAFVQRYKEYLSSEQKEALQGILRVHLHQQITPEIRRELMNSKCRDEVIQENAAMMVDS</sequence>
<dbReference type="STRING" id="48709.A0A1D2MNL3"/>
<dbReference type="GO" id="GO:0030515">
    <property type="term" value="F:snoRNA binding"/>
    <property type="evidence" value="ECO:0007669"/>
    <property type="project" value="TreeGrafter"/>
</dbReference>
<dbReference type="OrthoDB" id="2192561at2759"/>
<dbReference type="InterPro" id="IPR007955">
    <property type="entry name" value="Bystin"/>
</dbReference>
<dbReference type="GO" id="GO:0030688">
    <property type="term" value="C:preribosome, small subunit precursor"/>
    <property type="evidence" value="ECO:0007669"/>
    <property type="project" value="TreeGrafter"/>
</dbReference>
<reference evidence="3 4" key="1">
    <citation type="journal article" date="2016" name="Genome Biol. Evol.">
        <title>Gene Family Evolution Reflects Adaptation to Soil Environmental Stressors in the Genome of the Collembolan Orchesella cincta.</title>
        <authorList>
            <person name="Faddeeva-Vakhrusheva A."/>
            <person name="Derks M.F."/>
            <person name="Anvar S.Y."/>
            <person name="Agamennone V."/>
            <person name="Suring W."/>
            <person name="Smit S."/>
            <person name="van Straalen N.M."/>
            <person name="Roelofs D."/>
        </authorList>
    </citation>
    <scope>NUCLEOTIDE SEQUENCE [LARGE SCALE GENOMIC DNA]</scope>
    <source>
        <tissue evidence="3">Mixed pool</tissue>
    </source>
</reference>
<evidence type="ECO:0000256" key="2">
    <source>
        <dbReference type="SAM" id="MobiDB-lite"/>
    </source>
</evidence>
<evidence type="ECO:0000313" key="4">
    <source>
        <dbReference type="Proteomes" id="UP000094527"/>
    </source>
</evidence>
<keyword evidence="4" id="KW-1185">Reference proteome</keyword>
<proteinExistence type="inferred from homology"/>
<feature type="compositionally biased region" description="Acidic residues" evidence="2">
    <location>
        <begin position="76"/>
        <end position="86"/>
    </location>
</feature>
<accession>A0A1D2MNL3</accession>
<dbReference type="AlphaFoldDB" id="A0A1D2MNL3"/>
<dbReference type="PANTHER" id="PTHR12821:SF0">
    <property type="entry name" value="BYSTIN"/>
    <property type="match status" value="1"/>
</dbReference>
<evidence type="ECO:0000313" key="3">
    <source>
        <dbReference type="EMBL" id="ODM94593.1"/>
    </source>
</evidence>
<organism evidence="3 4">
    <name type="scientific">Orchesella cincta</name>
    <name type="common">Springtail</name>
    <name type="synonym">Podura cincta</name>
    <dbReference type="NCBI Taxonomy" id="48709"/>
    <lineage>
        <taxon>Eukaryota</taxon>
        <taxon>Metazoa</taxon>
        <taxon>Ecdysozoa</taxon>
        <taxon>Arthropoda</taxon>
        <taxon>Hexapoda</taxon>
        <taxon>Collembola</taxon>
        <taxon>Entomobryomorpha</taxon>
        <taxon>Entomobryoidea</taxon>
        <taxon>Orchesellidae</taxon>
        <taxon>Orchesellinae</taxon>
        <taxon>Orchesella</taxon>
    </lineage>
</organism>
<dbReference type="GO" id="GO:0005737">
    <property type="term" value="C:cytoplasm"/>
    <property type="evidence" value="ECO:0007669"/>
    <property type="project" value="TreeGrafter"/>
</dbReference>
<feature type="compositionally biased region" description="Basic and acidic residues" evidence="2">
    <location>
        <begin position="40"/>
        <end position="60"/>
    </location>
</feature>
<evidence type="ECO:0000256" key="1">
    <source>
        <dbReference type="ARBA" id="ARBA00007114"/>
    </source>
</evidence>
<name>A0A1D2MNL3_ORCCI</name>
<feature type="region of interest" description="Disordered" evidence="2">
    <location>
        <begin position="1"/>
        <end position="145"/>
    </location>
</feature>
<dbReference type="GO" id="GO:0005730">
    <property type="term" value="C:nucleolus"/>
    <property type="evidence" value="ECO:0007669"/>
    <property type="project" value="TreeGrafter"/>
</dbReference>
<dbReference type="Proteomes" id="UP000094527">
    <property type="component" value="Unassembled WGS sequence"/>
</dbReference>
<comment type="caution">
    <text evidence="3">The sequence shown here is derived from an EMBL/GenBank/DDBJ whole genome shotgun (WGS) entry which is preliminary data.</text>
</comment>
<dbReference type="EMBL" id="LJIJ01000783">
    <property type="protein sequence ID" value="ODM94593.1"/>
    <property type="molecule type" value="Genomic_DNA"/>
</dbReference>
<dbReference type="PANTHER" id="PTHR12821">
    <property type="entry name" value="BYSTIN"/>
    <property type="match status" value="1"/>
</dbReference>
<feature type="compositionally biased region" description="Basic residues" evidence="2">
    <location>
        <begin position="95"/>
        <end position="104"/>
    </location>
</feature>
<protein>
    <submittedName>
        <fullName evidence="3">Bystin</fullName>
    </submittedName>
</protein>
<dbReference type="Pfam" id="PF05291">
    <property type="entry name" value="Bystin"/>
    <property type="match status" value="1"/>
</dbReference>
<comment type="similarity">
    <text evidence="1">Belongs to the bystin family.</text>
</comment>
<dbReference type="GO" id="GO:0006364">
    <property type="term" value="P:rRNA processing"/>
    <property type="evidence" value="ECO:0007669"/>
    <property type="project" value="TreeGrafter"/>
</dbReference>
<dbReference type="OMA" id="RRMPVLW"/>
<gene>
    <name evidence="3" type="ORF">Ocin01_12076</name>
</gene>